<protein>
    <recommendedName>
        <fullName evidence="6">Carrier domain-containing protein</fullName>
    </recommendedName>
</protein>
<evidence type="ECO:0000256" key="4">
    <source>
        <dbReference type="ARBA" id="ARBA00029454"/>
    </source>
</evidence>
<feature type="compositionally biased region" description="Basic and acidic residues" evidence="5">
    <location>
        <begin position="1883"/>
        <end position="1896"/>
    </location>
</feature>
<dbReference type="InterPro" id="IPR020845">
    <property type="entry name" value="AMP-binding_CS"/>
</dbReference>
<dbReference type="RefSeq" id="XP_042995746.1">
    <property type="nucleotide sequence ID" value="XM_043139812.1"/>
</dbReference>
<dbReference type="Proteomes" id="UP000027002">
    <property type="component" value="Chromosome 2"/>
</dbReference>
<dbReference type="Pfam" id="PF00501">
    <property type="entry name" value="AMP-binding"/>
    <property type="match status" value="3"/>
</dbReference>
<dbReference type="GO" id="GO:0016874">
    <property type="term" value="F:ligase activity"/>
    <property type="evidence" value="ECO:0007669"/>
    <property type="project" value="UniProtKB-KW"/>
</dbReference>
<evidence type="ECO:0000259" key="6">
    <source>
        <dbReference type="PROSITE" id="PS50075"/>
    </source>
</evidence>
<dbReference type="SUPFAM" id="SSF52777">
    <property type="entry name" value="CoA-dependent acyltransferases"/>
    <property type="match status" value="5"/>
</dbReference>
<evidence type="ECO:0000313" key="7">
    <source>
        <dbReference type="EMBL" id="QUC18073.1"/>
    </source>
</evidence>
<dbReference type="InterPro" id="IPR036736">
    <property type="entry name" value="ACP-like_sf"/>
</dbReference>
<keyword evidence="8" id="KW-1185">Reference proteome</keyword>
<evidence type="ECO:0000256" key="2">
    <source>
        <dbReference type="ARBA" id="ARBA00022553"/>
    </source>
</evidence>
<dbReference type="InterPro" id="IPR001242">
    <property type="entry name" value="Condensation_dom"/>
</dbReference>
<dbReference type="KEGG" id="uvi:66063092"/>
<dbReference type="FunFam" id="3.40.50.980:FF:000001">
    <property type="entry name" value="Non-ribosomal peptide synthetase"/>
    <property type="match status" value="1"/>
</dbReference>
<dbReference type="InterPro" id="IPR020806">
    <property type="entry name" value="PKS_PP-bd"/>
</dbReference>
<keyword evidence="2" id="KW-0597">Phosphoprotein</keyword>
<accession>A0A8E5HML8</accession>
<dbReference type="GeneID" id="66063092"/>
<dbReference type="PROSITE" id="PS50075">
    <property type="entry name" value="CARRIER"/>
    <property type="match status" value="2"/>
</dbReference>
<dbReference type="InterPro" id="IPR042099">
    <property type="entry name" value="ANL_N_sf"/>
</dbReference>
<dbReference type="InterPro" id="IPR045851">
    <property type="entry name" value="AMP-bd_C_sf"/>
</dbReference>
<dbReference type="GO" id="GO:0005737">
    <property type="term" value="C:cytoplasm"/>
    <property type="evidence" value="ECO:0007669"/>
    <property type="project" value="TreeGrafter"/>
</dbReference>
<feature type="region of interest" description="Disordered" evidence="5">
    <location>
        <begin position="1880"/>
        <end position="1908"/>
    </location>
</feature>
<dbReference type="OrthoDB" id="416786at2759"/>
<dbReference type="GO" id="GO:0043041">
    <property type="term" value="P:amino acid activation for nonribosomal peptide biosynthetic process"/>
    <property type="evidence" value="ECO:0007669"/>
    <property type="project" value="TreeGrafter"/>
</dbReference>
<dbReference type="PANTHER" id="PTHR45527:SF1">
    <property type="entry name" value="FATTY ACID SYNTHASE"/>
    <property type="match status" value="1"/>
</dbReference>
<dbReference type="InterPro" id="IPR000873">
    <property type="entry name" value="AMP-dep_synth/lig_dom"/>
</dbReference>
<feature type="compositionally biased region" description="Polar residues" evidence="5">
    <location>
        <begin position="1897"/>
        <end position="1908"/>
    </location>
</feature>
<evidence type="ECO:0000256" key="1">
    <source>
        <dbReference type="ARBA" id="ARBA00022450"/>
    </source>
</evidence>
<dbReference type="InterPro" id="IPR009081">
    <property type="entry name" value="PP-bd_ACP"/>
</dbReference>
<organism evidence="7 8">
    <name type="scientific">Ustilaginoidea virens</name>
    <name type="common">Rice false smut fungus</name>
    <name type="synonym">Villosiclava virens</name>
    <dbReference type="NCBI Taxonomy" id="1159556"/>
    <lineage>
        <taxon>Eukaryota</taxon>
        <taxon>Fungi</taxon>
        <taxon>Dikarya</taxon>
        <taxon>Ascomycota</taxon>
        <taxon>Pezizomycotina</taxon>
        <taxon>Sordariomycetes</taxon>
        <taxon>Hypocreomycetidae</taxon>
        <taxon>Hypocreales</taxon>
        <taxon>Clavicipitaceae</taxon>
        <taxon>Ustilaginoidea</taxon>
    </lineage>
</organism>
<evidence type="ECO:0000256" key="5">
    <source>
        <dbReference type="SAM" id="MobiDB-lite"/>
    </source>
</evidence>
<dbReference type="PANTHER" id="PTHR45527">
    <property type="entry name" value="NONRIBOSOMAL PEPTIDE SYNTHETASE"/>
    <property type="match status" value="1"/>
</dbReference>
<evidence type="ECO:0000256" key="3">
    <source>
        <dbReference type="ARBA" id="ARBA00022598"/>
    </source>
</evidence>
<feature type="domain" description="Carrier" evidence="6">
    <location>
        <begin position="153"/>
        <end position="231"/>
    </location>
</feature>
<reference evidence="7" key="1">
    <citation type="submission" date="2020-03" db="EMBL/GenBank/DDBJ databases">
        <title>A mixture of massive structural variations and highly conserved coding sequences in Ustilaginoidea virens genome.</title>
        <authorList>
            <person name="Zhang K."/>
            <person name="Zhao Z."/>
            <person name="Zhang Z."/>
            <person name="Li Y."/>
            <person name="Hsiang T."/>
            <person name="Sun W."/>
        </authorList>
    </citation>
    <scope>NUCLEOTIDE SEQUENCE</scope>
    <source>
        <strain evidence="7">UV-8b</strain>
    </source>
</reference>
<keyword evidence="3" id="KW-0436">Ligase</keyword>
<dbReference type="SUPFAM" id="SSF47336">
    <property type="entry name" value="ACP-like"/>
    <property type="match status" value="2"/>
</dbReference>
<dbReference type="EMBL" id="CP072754">
    <property type="protein sequence ID" value="QUC18073.1"/>
    <property type="molecule type" value="Genomic_DNA"/>
</dbReference>
<dbReference type="Gene3D" id="3.30.300.30">
    <property type="match status" value="1"/>
</dbReference>
<dbReference type="Gene3D" id="3.40.50.980">
    <property type="match status" value="3"/>
</dbReference>
<dbReference type="Gene3D" id="3.40.50.12780">
    <property type="entry name" value="N-terminal domain of ligase-like"/>
    <property type="match status" value="1"/>
</dbReference>
<keyword evidence="1" id="KW-0596">Phosphopantetheine</keyword>
<feature type="domain" description="Carrier" evidence="6">
    <location>
        <begin position="714"/>
        <end position="791"/>
    </location>
</feature>
<comment type="similarity">
    <text evidence="4">Belongs to the NRP synthetase family.</text>
</comment>
<gene>
    <name evidence="7" type="ORF">UV8b_02314</name>
</gene>
<dbReference type="Gene3D" id="3.30.559.10">
    <property type="entry name" value="Chloramphenicol acetyltransferase-like domain"/>
    <property type="match status" value="3"/>
</dbReference>
<sequence>MRRTLRAQLGSPNALKEHTSVFNSITDLSTRYGVASNADEVVLLLSEYVFEPFVRQILMALTTDNTLAIINDQDKFDPEILVAFMRQHRVTYLNGTTSVLQEYGFLSYAGLKRIVLVGENLTESRYAALRRRFKGRIIDEYGFTESAFVTALKHGDEIEERLTKAWGDVLAVEAKNIGPEHNFFRLGGHSITCIQLIVRVREYLGVSIGHGKKPVVLLSSRALANGATGHTYLANSLQQGFVYHALKTPQKDAYIMQSTLHYPAPLQHDHYRAAWELAHIQHPALRLRFSSASEVMQAVEENVPLGWREVDASGVRTEGERQQVLHRIQQDNHSEGFNLESASLARVYLVNGPDTLSPCVFSCHHAILDGWSLPLLFDNLHETYLRLTRGEKPSPREDGTYMLAQKYLQRHRDTHLDFWAQHIDQVRERCHPNALLNDTSRYKVPLADYDHVLGQGQQSIRLPRDAAMTKLMDVCSGGSHTVTGTTISGRNLPIDGIERSIGLFINTLPLVLDHTSYGDTSALDAIAKVQRQVNAMNERGSNELGRLRRDDLKHGLFDTLFVLENYPNLDSSRRQVHKALLQYTIEGGTEKLSGGHRPRAGARRMCCCKNVRHTLYNVAEKPDAPIRDIEYLSARQREKLDKWNVTADEYPSVTIHCLFEAEAQRKPDKIAAIYQDTRLSYRELNSRANALAYYLLDRAAIEPNKLVALVVDKSEHMITKWALAGIWAELLDIARQLISIYSDFFSLGGDSLRSPRLSFDATKALGVPVSVSSLFRYPTIEAFARWLWRERLLFLREFDRGSSAYSIAIHMELERRQAETAARLTYFEKAKVLDPVTADKMLTVQAVSCSDLSQAERQMVAAAEHVFCLDQDLPFTVNINSGATFSVGIPVSHRCRAEYESVVGFFVNLLPLQVDVSASTIHELISTAQKELIDCQVHMDMPFQDMTRLLQEQHDTSRHPLVQTVFNWETGPSGAMLQPHVGGGKALLREYTPSRPLPSLAKFDLNVSGYAETYLAVLEDMANADASAYLPSLALHAPESDKQETSGDAALAALFEGQAVLNTQQVAIVDGNSRRITFGHLDARANRLAHYKLTLGASPAGPGYVIALMLDKSMGMLVCVLAVWKAGVAYVPLDPDYPALRVGLILDDTRAALLITTSKYSSRVDCKSPMVDDADAISNLERQPRVNTGLPDLSPSALAYIIFTSGTTGRPKGVMVEHRSVVKPQKALAGVSEACAMLTRSNSSQAVLFLSNYVFDFSVDQIALSLLSGNKLILPLEEGLTHPRFCELGNAEKLSYLSGTPSVLQQVRLSCLRHLEMLTVAGEEFHPSQYASMRREFAGPIHNVYGITETTVHNLVTTFQGPQAPFTGALRDELPGTKASHAAAELVGYYNLEPGTCNPAPEDVAQALASRVPSFMVPGRLRLLQGAQPVTVNGKLDLKRMAAAAQRDEPKRAHGLVRGTAPLLPIQEWFFSKRLGRPGFWNHCFAMRTPQLDRARLQEAVGMLRTRFARMGGRLVQQFDAEQPRSKPSTRQTWRKHTEWLLSASHSRFDTERGPLFGVVYVSGRADGAAYVWCAFHHLIVDAVSWSVIKSDLQALYSGRGLGAKSSSVQQWAGALSTYTPTSRETEYWDEVRARAARSTRGLPGRSSQALVTRREDALLPSDETAALFRHCCAKLDVGVRHAVFMSVGLCAPGTRGRWGGLAVVTVEGHGREDAAVDASLDLGRTVGWFTSIYPFESHRVAHPVQVVLEVKKRLGAVPARGVGYGPRYGYLGDSLPPVTVNYLGRRMDQTRRQPDDWALAADQDGLPYGLCVGPKDRDGSSSSLLDVTVSSAHGRLSLQVASYCAAGGGADAPLFLLPPGEGGAESYFRNLVQGCTSPSGRGIEKKTHAAAETRSQRLANSTAAIAD</sequence>
<dbReference type="PROSITE" id="PS00455">
    <property type="entry name" value="AMP_BINDING"/>
    <property type="match status" value="1"/>
</dbReference>
<dbReference type="InterPro" id="IPR023213">
    <property type="entry name" value="CAT-like_dom_sf"/>
</dbReference>
<dbReference type="InterPro" id="IPR006162">
    <property type="entry name" value="Ppantetheine_attach_site"/>
</dbReference>
<dbReference type="Gene3D" id="3.30.559.30">
    <property type="entry name" value="Nonribosomal peptide synthetase, condensation domain"/>
    <property type="match status" value="3"/>
</dbReference>
<dbReference type="SMART" id="SM00823">
    <property type="entry name" value="PKS_PP"/>
    <property type="match status" value="2"/>
</dbReference>
<proteinExistence type="inferred from homology"/>
<dbReference type="GO" id="GO:0044550">
    <property type="term" value="P:secondary metabolite biosynthetic process"/>
    <property type="evidence" value="ECO:0007669"/>
    <property type="project" value="TreeGrafter"/>
</dbReference>
<evidence type="ECO:0000313" key="8">
    <source>
        <dbReference type="Proteomes" id="UP000027002"/>
    </source>
</evidence>
<dbReference type="Gene3D" id="1.10.1200.10">
    <property type="entry name" value="ACP-like"/>
    <property type="match status" value="2"/>
</dbReference>
<dbReference type="Pfam" id="PF00550">
    <property type="entry name" value="PP-binding"/>
    <property type="match status" value="2"/>
</dbReference>
<dbReference type="GO" id="GO:0031177">
    <property type="term" value="F:phosphopantetheine binding"/>
    <property type="evidence" value="ECO:0007669"/>
    <property type="project" value="InterPro"/>
</dbReference>
<dbReference type="PROSITE" id="PS00012">
    <property type="entry name" value="PHOSPHOPANTETHEINE"/>
    <property type="match status" value="1"/>
</dbReference>
<dbReference type="Pfam" id="PF00668">
    <property type="entry name" value="Condensation"/>
    <property type="match status" value="3"/>
</dbReference>
<dbReference type="SUPFAM" id="SSF56801">
    <property type="entry name" value="Acetyl-CoA synthetase-like"/>
    <property type="match status" value="3"/>
</dbReference>
<name>A0A8E5HML8_USTVR</name>